<comment type="caution">
    <text evidence="2">The sequence shown here is derived from an EMBL/GenBank/DDBJ whole genome shotgun (WGS) entry which is preliminary data.</text>
</comment>
<dbReference type="AlphaFoldDB" id="A0A2U3AJA4"/>
<dbReference type="InterPro" id="IPR050765">
    <property type="entry name" value="Riboflavin_Biosynth_HTPR"/>
</dbReference>
<dbReference type="SUPFAM" id="SSF53597">
    <property type="entry name" value="Dihydrofolate reductase-like"/>
    <property type="match status" value="1"/>
</dbReference>
<evidence type="ECO:0000259" key="1">
    <source>
        <dbReference type="Pfam" id="PF01872"/>
    </source>
</evidence>
<dbReference type="OrthoDB" id="195113at2"/>
<dbReference type="InterPro" id="IPR024072">
    <property type="entry name" value="DHFR-like_dom_sf"/>
</dbReference>
<protein>
    <submittedName>
        <fullName evidence="2">Dihydrofolate reductase</fullName>
    </submittedName>
</protein>
<sequence length="178" mass="19869">MRTVKLFIAMSLDGYIADPSGQIDFLESIEIVEEDKVYDDFIQSIDTVVLGSTTYKQIIDVLSPDDYPYKNMTSYVLSSQADLEAKNNVVIVQEPICDLVARLKNSNGGDIWIVGGASIINPLIEANAIDDYELTIMPYLLGQGIPLFTEKSRQIPLELHSTVSRNGMIHTKYSKKTM</sequence>
<evidence type="ECO:0000313" key="3">
    <source>
        <dbReference type="Proteomes" id="UP000245938"/>
    </source>
</evidence>
<name>A0A2U3AJA4_9BACL</name>
<gene>
    <name evidence="2" type="ORF">DEX24_12920</name>
</gene>
<proteinExistence type="predicted"/>
<reference evidence="2 3" key="1">
    <citation type="submission" date="2018-05" db="EMBL/GenBank/DDBJ databases">
        <title>Kurthia sibirica genome sequence.</title>
        <authorList>
            <person name="Maclea K.S."/>
            <person name="Goen A.E."/>
        </authorList>
    </citation>
    <scope>NUCLEOTIDE SEQUENCE [LARGE SCALE GENOMIC DNA]</scope>
    <source>
        <strain evidence="2 3">ATCC 49154</strain>
    </source>
</reference>
<dbReference type="EMBL" id="QFVR01000019">
    <property type="protein sequence ID" value="PWI24598.1"/>
    <property type="molecule type" value="Genomic_DNA"/>
</dbReference>
<dbReference type="GO" id="GO:0009231">
    <property type="term" value="P:riboflavin biosynthetic process"/>
    <property type="evidence" value="ECO:0007669"/>
    <property type="project" value="InterPro"/>
</dbReference>
<dbReference type="Pfam" id="PF01872">
    <property type="entry name" value="RibD_C"/>
    <property type="match status" value="1"/>
</dbReference>
<organism evidence="2 3">
    <name type="scientific">Kurthia sibirica</name>
    <dbReference type="NCBI Taxonomy" id="202750"/>
    <lineage>
        <taxon>Bacteria</taxon>
        <taxon>Bacillati</taxon>
        <taxon>Bacillota</taxon>
        <taxon>Bacilli</taxon>
        <taxon>Bacillales</taxon>
        <taxon>Caryophanaceae</taxon>
        <taxon>Kurthia</taxon>
    </lineage>
</organism>
<feature type="domain" description="Bacterial bifunctional deaminase-reductase C-terminal" evidence="1">
    <location>
        <begin position="3"/>
        <end position="161"/>
    </location>
</feature>
<dbReference type="RefSeq" id="WP_109306825.1">
    <property type="nucleotide sequence ID" value="NZ_BJUF01000010.1"/>
</dbReference>
<dbReference type="PANTHER" id="PTHR38011">
    <property type="entry name" value="DIHYDROFOLATE REDUCTASE FAMILY PROTEIN (AFU_ORTHOLOGUE AFUA_8G06820)"/>
    <property type="match status" value="1"/>
</dbReference>
<accession>A0A2U3AJA4</accession>
<dbReference type="InterPro" id="IPR002734">
    <property type="entry name" value="RibDG_C"/>
</dbReference>
<evidence type="ECO:0000313" key="2">
    <source>
        <dbReference type="EMBL" id="PWI24598.1"/>
    </source>
</evidence>
<dbReference type="GO" id="GO:0008703">
    <property type="term" value="F:5-amino-6-(5-phosphoribosylamino)uracil reductase activity"/>
    <property type="evidence" value="ECO:0007669"/>
    <property type="project" value="InterPro"/>
</dbReference>
<dbReference type="PANTHER" id="PTHR38011:SF11">
    <property type="entry name" value="2,5-DIAMINO-6-RIBOSYLAMINO-4(3H)-PYRIMIDINONE 5'-PHOSPHATE REDUCTASE"/>
    <property type="match status" value="1"/>
</dbReference>
<dbReference type="Proteomes" id="UP000245938">
    <property type="component" value="Unassembled WGS sequence"/>
</dbReference>
<keyword evidence="3" id="KW-1185">Reference proteome</keyword>
<dbReference type="Gene3D" id="3.40.430.10">
    <property type="entry name" value="Dihydrofolate Reductase, subunit A"/>
    <property type="match status" value="1"/>
</dbReference>